<dbReference type="PANTHER" id="PTHR12970">
    <property type="entry name" value="PROTEASOME ASSEMBLY CHAPERONE 2"/>
    <property type="match status" value="1"/>
</dbReference>
<name>A0A2L2YFP1_PARTP</name>
<evidence type="ECO:0000256" key="4">
    <source>
        <dbReference type="PIRNR" id="PIRNR010044"/>
    </source>
</evidence>
<dbReference type="OrthoDB" id="10260712at2759"/>
<evidence type="ECO:0000256" key="2">
    <source>
        <dbReference type="ARBA" id="ARBA00023186"/>
    </source>
</evidence>
<evidence type="ECO:0000313" key="5">
    <source>
        <dbReference type="EMBL" id="LAA06938.1"/>
    </source>
</evidence>
<organism evidence="5">
    <name type="scientific">Parasteatoda tepidariorum</name>
    <name type="common">Common house spider</name>
    <name type="synonym">Achaearanea tepidariorum</name>
    <dbReference type="NCBI Taxonomy" id="114398"/>
    <lineage>
        <taxon>Eukaryota</taxon>
        <taxon>Metazoa</taxon>
        <taxon>Ecdysozoa</taxon>
        <taxon>Arthropoda</taxon>
        <taxon>Chelicerata</taxon>
        <taxon>Arachnida</taxon>
        <taxon>Araneae</taxon>
        <taxon>Araneomorphae</taxon>
        <taxon>Entelegynae</taxon>
        <taxon>Araneoidea</taxon>
        <taxon>Theridiidae</taxon>
        <taxon>Parasteatoda</taxon>
    </lineage>
</organism>
<accession>A0A2L2YFP1</accession>
<dbReference type="PIRSF" id="PIRSF010044">
    <property type="entry name" value="UCP010044"/>
    <property type="match status" value="1"/>
</dbReference>
<dbReference type="Pfam" id="PF09754">
    <property type="entry name" value="PAC2"/>
    <property type="match status" value="1"/>
</dbReference>
<dbReference type="PANTHER" id="PTHR12970:SF1">
    <property type="entry name" value="PROTEASOME ASSEMBLY CHAPERONE 2"/>
    <property type="match status" value="1"/>
</dbReference>
<dbReference type="EMBL" id="IAAA01019809">
    <property type="protein sequence ID" value="LAA06933.1"/>
    <property type="molecule type" value="mRNA"/>
</dbReference>
<dbReference type="SUPFAM" id="SSF159659">
    <property type="entry name" value="Cgl1923-like"/>
    <property type="match status" value="1"/>
</dbReference>
<dbReference type="AlphaFoldDB" id="A0A2L2YFP1"/>
<protein>
    <recommendedName>
        <fullName evidence="1 4">Proteasome assembly chaperone 2</fullName>
    </recommendedName>
</protein>
<dbReference type="InterPro" id="IPR038389">
    <property type="entry name" value="PSMG2_sf"/>
</dbReference>
<dbReference type="Gene3D" id="3.40.50.10900">
    <property type="entry name" value="PAC-like subunit"/>
    <property type="match status" value="2"/>
</dbReference>
<evidence type="ECO:0000256" key="1">
    <source>
        <dbReference type="ARBA" id="ARBA00019186"/>
    </source>
</evidence>
<comment type="similarity">
    <text evidence="3 4">Belongs to the PSMG2 family.</text>
</comment>
<dbReference type="InterPro" id="IPR019151">
    <property type="entry name" value="Proteasome_assmbl_chaperone_2"/>
</dbReference>
<sequence length="248" mass="28490">MSFIFWEKTKNTNLENYTLILPAIAVGNVGQLAIDLLLRNLNVDNLAYLHHPCFLPFAGADAFDPQSDKLSTSCQMYECKEKRLVIIQHRAPLVNSRVKEYLDFLTKFIKDHKIKRTIMLSSSFSQYFAFEQLENVPLHYLCSSNVEDESRFGKLSWKKFNLALPHVPAVPGGGISKLFLDMCEEQNIPVVVLIMVCSEGDNYSEAYQMVSNLNKWLQIKEGDSEKIRWVQPFSWSYPYANDAPAVMY</sequence>
<dbReference type="GO" id="GO:0043248">
    <property type="term" value="P:proteasome assembly"/>
    <property type="evidence" value="ECO:0007669"/>
    <property type="project" value="TreeGrafter"/>
</dbReference>
<dbReference type="GO" id="GO:0005829">
    <property type="term" value="C:cytosol"/>
    <property type="evidence" value="ECO:0007669"/>
    <property type="project" value="TreeGrafter"/>
</dbReference>
<dbReference type="GO" id="GO:0000502">
    <property type="term" value="C:proteasome complex"/>
    <property type="evidence" value="ECO:0007669"/>
    <property type="project" value="UniProtKB-KW"/>
</dbReference>
<comment type="function">
    <text evidence="4">Chaperone protein which promotes assembly of the 20S proteasome as part of a heterodimer with PSMG1.</text>
</comment>
<reference evidence="5" key="1">
    <citation type="journal article" date="2016" name="Mol. Ecol. Resour.">
        <title>Evaluation of the impact of RNA preservation methods of spiders for de novo transcriptome assembly.</title>
        <authorList>
            <person name="Kono N."/>
            <person name="Nakamura H."/>
            <person name="Ito Y."/>
            <person name="Tomita M."/>
            <person name="Arakawa K."/>
        </authorList>
    </citation>
    <scope>NUCLEOTIDE SEQUENCE</scope>
    <source>
        <tissue evidence="5">Whole body</tissue>
    </source>
</reference>
<dbReference type="GO" id="GO:0005634">
    <property type="term" value="C:nucleus"/>
    <property type="evidence" value="ECO:0007669"/>
    <property type="project" value="TreeGrafter"/>
</dbReference>
<proteinExistence type="evidence at transcript level"/>
<keyword evidence="2 4" id="KW-0143">Chaperone</keyword>
<comment type="subunit">
    <text evidence="4">Forms a heterodimer with PSMG1.</text>
</comment>
<evidence type="ECO:0000256" key="3">
    <source>
        <dbReference type="ARBA" id="ARBA00025745"/>
    </source>
</evidence>
<dbReference type="EMBL" id="IAAA01019810">
    <property type="protein sequence ID" value="LAA06938.1"/>
    <property type="molecule type" value="mRNA"/>
</dbReference>
<keyword evidence="5" id="KW-0647">Proteasome</keyword>
<dbReference type="InterPro" id="IPR016562">
    <property type="entry name" value="Proteasome_assmbl_chp_2_euk"/>
</dbReference>